<evidence type="ECO:0000313" key="9">
    <source>
        <dbReference type="Proteomes" id="UP000014227"/>
    </source>
</evidence>
<evidence type="ECO:0000256" key="4">
    <source>
        <dbReference type="RuleBase" id="RU003651"/>
    </source>
</evidence>
<keyword evidence="8" id="KW-0647">Proteasome</keyword>
<dbReference type="InterPro" id="IPR050168">
    <property type="entry name" value="AAA_ATPase_domain"/>
</dbReference>
<dbReference type="InterPro" id="IPR032501">
    <property type="entry name" value="Prot_ATP_ID_OB_2nd"/>
</dbReference>
<dbReference type="SUPFAM" id="SSF52540">
    <property type="entry name" value="P-loop containing nucleoside triphosphate hydrolases"/>
    <property type="match status" value="1"/>
</dbReference>
<gene>
    <name evidence="8" type="ORF">CCALI_02212</name>
</gene>
<feature type="coiled-coil region" evidence="5">
    <location>
        <begin position="55"/>
        <end position="82"/>
    </location>
</feature>
<dbReference type="SMART" id="SM00382">
    <property type="entry name" value="AAA"/>
    <property type="match status" value="1"/>
</dbReference>
<evidence type="ECO:0000313" key="8">
    <source>
        <dbReference type="EMBL" id="CCW36019.1"/>
    </source>
</evidence>
<dbReference type="Pfam" id="PF17758">
    <property type="entry name" value="Prot_ATP_ID_OB_N"/>
    <property type="match status" value="1"/>
</dbReference>
<dbReference type="InterPro" id="IPR012340">
    <property type="entry name" value="NA-bd_OB-fold"/>
</dbReference>
<dbReference type="HOGENOM" id="CLU_036054_0_0_0"/>
<dbReference type="PANTHER" id="PTHR23077">
    <property type="entry name" value="AAA-FAMILY ATPASE"/>
    <property type="match status" value="1"/>
</dbReference>
<feature type="compositionally biased region" description="Basic and acidic residues" evidence="6">
    <location>
        <begin position="1"/>
        <end position="11"/>
    </location>
</feature>
<dbReference type="FunFam" id="3.40.50.300:FF:001025">
    <property type="entry name" value="ATPase family, AAA domain-containing 2B"/>
    <property type="match status" value="1"/>
</dbReference>
<proteinExistence type="inferred from homology"/>
<keyword evidence="3 5" id="KW-0175">Coiled coil</keyword>
<dbReference type="InterPro" id="IPR003593">
    <property type="entry name" value="AAA+_ATPase"/>
</dbReference>
<keyword evidence="2 4" id="KW-0067">ATP-binding</keyword>
<evidence type="ECO:0000256" key="6">
    <source>
        <dbReference type="SAM" id="MobiDB-lite"/>
    </source>
</evidence>
<dbReference type="InterPro" id="IPR027417">
    <property type="entry name" value="P-loop_NTPase"/>
</dbReference>
<comment type="similarity">
    <text evidence="4">Belongs to the AAA ATPase family.</text>
</comment>
<dbReference type="RefSeq" id="WP_016483540.1">
    <property type="nucleotide sequence ID" value="NC_021487.1"/>
</dbReference>
<keyword evidence="1 4" id="KW-0547">Nucleotide-binding</keyword>
<dbReference type="OrthoDB" id="9809379at2"/>
<dbReference type="KEGG" id="ccz:CCALI_02212"/>
<sequence length="601" mass="68562">MRKDRDQRSFSDNDDYAENDLNENEGSGELQIRALWLLDEIIRMTPRNDARMGYLLALREQLVSDEEAMEQAKKVIAEFEEAYNKLTSPANRIAVFLGKVDPEEPRPKARRRQDAMEAGKSGQEEKTDLVVRIAIGDQEYIANVDPKLEKTDFKVGTQVKVNEAFAVIGDLGYAKGGPIVKVSEVLEDGRLRVSMDAQGLQSRVVYRSDDLLHEPLKPGSEVRMEPNFKVALEHFPARETTDYYLEEVPELPWSKIGGQEEAIGVIKDAIEMPLLYPELFTRFGKRPPKGILLYGPPGCGKTLIGKATAYNLTKEYSKRQGKEVKEYFMYINGPKILNMWLGESERQVREIFAQAREKAKEGRLVFIFIDEAESLLRTRSSGRYLNISNTLVPQFCAEMDGLVSLQNVVVMLTSNRPDYIDPAVLRPERIDRKVKVARPDRRAARDIYRIYLSDVPLDPALIREHKGDVEAALDELLDLATDYTFRTDPEMEFLEVYLRNGGTETLYWKDLLSGALIKSVVERAKDFAIRRCIVNNTSDEGIGIDDIQKALRIEFRENEIFPKGDSLEDWLKLLDYEPENVATIRPIRARKGTPHSQHNII</sequence>
<dbReference type="InterPro" id="IPR003959">
    <property type="entry name" value="ATPase_AAA_core"/>
</dbReference>
<dbReference type="EMBL" id="HF951689">
    <property type="protein sequence ID" value="CCW36019.1"/>
    <property type="molecule type" value="Genomic_DNA"/>
</dbReference>
<dbReference type="Gene3D" id="3.40.50.300">
    <property type="entry name" value="P-loop containing nucleotide triphosphate hydrolases"/>
    <property type="match status" value="1"/>
</dbReference>
<dbReference type="PROSITE" id="PS00674">
    <property type="entry name" value="AAA"/>
    <property type="match status" value="1"/>
</dbReference>
<name>S0EZR9_CHTCT</name>
<dbReference type="Pfam" id="PF16450">
    <property type="entry name" value="Prot_ATP_ID_OB_C"/>
    <property type="match status" value="1"/>
</dbReference>
<evidence type="ECO:0000259" key="7">
    <source>
        <dbReference type="SMART" id="SM00382"/>
    </source>
</evidence>
<dbReference type="Pfam" id="PF00004">
    <property type="entry name" value="AAA"/>
    <property type="match status" value="1"/>
</dbReference>
<evidence type="ECO:0000256" key="1">
    <source>
        <dbReference type="ARBA" id="ARBA00022741"/>
    </source>
</evidence>
<evidence type="ECO:0000256" key="2">
    <source>
        <dbReference type="ARBA" id="ARBA00022840"/>
    </source>
</evidence>
<dbReference type="Gene3D" id="1.10.8.60">
    <property type="match status" value="1"/>
</dbReference>
<feature type="region of interest" description="Disordered" evidence="6">
    <location>
        <begin position="103"/>
        <end position="123"/>
    </location>
</feature>
<dbReference type="InterPro" id="IPR003960">
    <property type="entry name" value="ATPase_AAA_CS"/>
</dbReference>
<dbReference type="GO" id="GO:0005524">
    <property type="term" value="F:ATP binding"/>
    <property type="evidence" value="ECO:0007669"/>
    <property type="project" value="UniProtKB-KW"/>
</dbReference>
<dbReference type="PANTHER" id="PTHR23077:SF144">
    <property type="entry name" value="PROTEASOME-ASSOCIATED ATPASE"/>
    <property type="match status" value="1"/>
</dbReference>
<dbReference type="InParanoid" id="S0EZR9"/>
<dbReference type="InterPro" id="IPR041626">
    <property type="entry name" value="Prot_ATP_ID_OB_N"/>
</dbReference>
<evidence type="ECO:0000256" key="3">
    <source>
        <dbReference type="ARBA" id="ARBA00023054"/>
    </source>
</evidence>
<dbReference type="AlphaFoldDB" id="S0EZR9"/>
<dbReference type="eggNOG" id="COG1222">
    <property type="taxonomic scope" value="Bacteria"/>
</dbReference>
<accession>S0EZR9</accession>
<dbReference type="STRING" id="454171.CP488_01881"/>
<dbReference type="GO" id="GO:0000502">
    <property type="term" value="C:proteasome complex"/>
    <property type="evidence" value="ECO:0007669"/>
    <property type="project" value="UniProtKB-KW"/>
</dbReference>
<dbReference type="Proteomes" id="UP000014227">
    <property type="component" value="Chromosome I"/>
</dbReference>
<dbReference type="Gene3D" id="2.40.50.140">
    <property type="entry name" value="Nucleic acid-binding proteins"/>
    <property type="match status" value="2"/>
</dbReference>
<dbReference type="GO" id="GO:0016887">
    <property type="term" value="F:ATP hydrolysis activity"/>
    <property type="evidence" value="ECO:0007669"/>
    <property type="project" value="InterPro"/>
</dbReference>
<evidence type="ECO:0000256" key="5">
    <source>
        <dbReference type="SAM" id="Coils"/>
    </source>
</evidence>
<protein>
    <submittedName>
        <fullName evidence="8">ATP-dependent 26S proteasome regulatory subunit</fullName>
    </submittedName>
</protein>
<reference evidence="9" key="1">
    <citation type="submission" date="2013-03" db="EMBL/GenBank/DDBJ databases">
        <title>Genome sequence of Chthonomonas calidirosea, the first sequenced genome from the Armatimonadetes phylum (formally candidate division OP10).</title>
        <authorList>
            <person name="Lee K.C.Y."/>
            <person name="Morgan X.C."/>
            <person name="Dunfield P.F."/>
            <person name="Tamas I."/>
            <person name="Houghton K.M."/>
            <person name="Vyssotski M."/>
            <person name="Ryan J.L.J."/>
            <person name="Lagutin K."/>
            <person name="McDonald I.R."/>
            <person name="Stott M.B."/>
        </authorList>
    </citation>
    <scope>NUCLEOTIDE SEQUENCE [LARGE SCALE GENOMIC DNA]</scope>
    <source>
        <strain evidence="9">DSM 23976 / ICMP 18418 / T49</strain>
    </source>
</reference>
<keyword evidence="9" id="KW-1185">Reference proteome</keyword>
<feature type="compositionally biased region" description="Acidic residues" evidence="6">
    <location>
        <begin position="12"/>
        <end position="23"/>
    </location>
</feature>
<organism evidence="8 9">
    <name type="scientific">Chthonomonas calidirosea (strain DSM 23976 / ICMP 18418 / T49)</name>
    <dbReference type="NCBI Taxonomy" id="1303518"/>
    <lineage>
        <taxon>Bacteria</taxon>
        <taxon>Bacillati</taxon>
        <taxon>Armatimonadota</taxon>
        <taxon>Chthonomonadia</taxon>
        <taxon>Chthonomonadales</taxon>
        <taxon>Chthonomonadaceae</taxon>
        <taxon>Chthonomonas</taxon>
    </lineage>
</organism>
<feature type="region of interest" description="Disordered" evidence="6">
    <location>
        <begin position="1"/>
        <end position="23"/>
    </location>
</feature>
<dbReference type="PATRIC" id="fig|1303518.3.peg.2299"/>
<feature type="domain" description="AAA+ ATPase" evidence="7">
    <location>
        <begin position="287"/>
        <end position="440"/>
    </location>
</feature>